<protein>
    <submittedName>
        <fullName evidence="2">Uncharacterized protein</fullName>
    </submittedName>
</protein>
<sequence>MQFSFNAIFAALAMASVASAQNGLCISREEFGACSGQYPQACEAISGTGVRFFSCCLASVNCS</sequence>
<feature type="chain" id="PRO_5043497368" evidence="1">
    <location>
        <begin position="21"/>
        <end position="63"/>
    </location>
</feature>
<accession>A0AAW0QGV6</accession>
<dbReference type="EMBL" id="JAQQWP010000010">
    <property type="protein sequence ID" value="KAK8097252.1"/>
    <property type="molecule type" value="Genomic_DNA"/>
</dbReference>
<comment type="caution">
    <text evidence="2">The sequence shown here is derived from an EMBL/GenBank/DDBJ whole genome shotgun (WGS) entry which is preliminary data.</text>
</comment>
<organism evidence="2 3">
    <name type="scientific">Apiospora kogelbergensis</name>
    <dbReference type="NCBI Taxonomy" id="1337665"/>
    <lineage>
        <taxon>Eukaryota</taxon>
        <taxon>Fungi</taxon>
        <taxon>Dikarya</taxon>
        <taxon>Ascomycota</taxon>
        <taxon>Pezizomycotina</taxon>
        <taxon>Sordariomycetes</taxon>
        <taxon>Xylariomycetidae</taxon>
        <taxon>Amphisphaeriales</taxon>
        <taxon>Apiosporaceae</taxon>
        <taxon>Apiospora</taxon>
    </lineage>
</organism>
<dbReference type="AlphaFoldDB" id="A0AAW0QGV6"/>
<evidence type="ECO:0000256" key="1">
    <source>
        <dbReference type="SAM" id="SignalP"/>
    </source>
</evidence>
<evidence type="ECO:0000313" key="3">
    <source>
        <dbReference type="Proteomes" id="UP001392437"/>
    </source>
</evidence>
<keyword evidence="1" id="KW-0732">Signal</keyword>
<dbReference type="Proteomes" id="UP001392437">
    <property type="component" value="Unassembled WGS sequence"/>
</dbReference>
<feature type="signal peptide" evidence="1">
    <location>
        <begin position="1"/>
        <end position="20"/>
    </location>
</feature>
<name>A0AAW0QGV6_9PEZI</name>
<proteinExistence type="predicted"/>
<evidence type="ECO:0000313" key="2">
    <source>
        <dbReference type="EMBL" id="KAK8097252.1"/>
    </source>
</evidence>
<reference evidence="2 3" key="1">
    <citation type="submission" date="2023-01" db="EMBL/GenBank/DDBJ databases">
        <title>Analysis of 21 Apiospora genomes using comparative genomics revels a genus with tremendous synthesis potential of carbohydrate active enzymes and secondary metabolites.</title>
        <authorList>
            <person name="Sorensen T."/>
        </authorList>
    </citation>
    <scope>NUCLEOTIDE SEQUENCE [LARGE SCALE GENOMIC DNA]</scope>
    <source>
        <strain evidence="2 3">CBS 117206</strain>
    </source>
</reference>
<gene>
    <name evidence="2" type="ORF">PG999_013196</name>
</gene>
<keyword evidence="3" id="KW-1185">Reference proteome</keyword>